<sequence>MIDWLQDEKPRHCRGFFVVLYPAWGMQTAGTSTSKLQCRSAPGRERSTGNARRAMVRSYEIAMIGNGSARHAQVVARTCIAIRTGIVAICTGTAL</sequence>
<gene>
    <name evidence="1" type="ORF">NYR99_13690</name>
</gene>
<dbReference type="RefSeq" id="WP_228323778.1">
    <property type="nucleotide sequence ID" value="NZ_CP103837.1"/>
</dbReference>
<proteinExistence type="predicted"/>
<reference evidence="1 2" key="1">
    <citation type="submission" date="2022-08" db="EMBL/GenBank/DDBJ databases">
        <title>Whole genome sequencing-based tracing of a 2022 introduction and outbreak of Xanthomonas hortorum pv. pelargonii.</title>
        <authorList>
            <person name="Iruegas-Bocardo F."/>
            <person name="Weisberg A.K."/>
            <person name="Riutta E.R."/>
            <person name="Kilday K."/>
            <person name="Bonkowski J.C."/>
            <person name="Creswell T."/>
            <person name="Daughtrey M.L."/>
            <person name="Rane K."/>
            <person name="Grunwald N.J."/>
            <person name="Chang J.H."/>
            <person name="Putnam M.L."/>
        </authorList>
    </citation>
    <scope>NUCLEOTIDE SEQUENCE [LARGE SCALE GENOMIC DNA]</scope>
    <source>
        <strain evidence="1 2">22-325</strain>
    </source>
</reference>
<dbReference type="Proteomes" id="UP001304534">
    <property type="component" value="Chromosome"/>
</dbReference>
<dbReference type="EMBL" id="CP103840">
    <property type="protein sequence ID" value="WOB24846.1"/>
    <property type="molecule type" value="Genomic_DNA"/>
</dbReference>
<name>A0ABZ0D8X2_9XANT</name>
<keyword evidence="2" id="KW-1185">Reference proteome</keyword>
<evidence type="ECO:0000313" key="2">
    <source>
        <dbReference type="Proteomes" id="UP001304534"/>
    </source>
</evidence>
<organism evidence="1 2">
    <name type="scientific">Xanthomonas dyei</name>
    <dbReference type="NCBI Taxonomy" id="743699"/>
    <lineage>
        <taxon>Bacteria</taxon>
        <taxon>Pseudomonadati</taxon>
        <taxon>Pseudomonadota</taxon>
        <taxon>Gammaproteobacteria</taxon>
        <taxon>Lysobacterales</taxon>
        <taxon>Lysobacteraceae</taxon>
        <taxon>Xanthomonas</taxon>
    </lineage>
</organism>
<protein>
    <submittedName>
        <fullName evidence="1">Uncharacterized protein</fullName>
    </submittedName>
</protein>
<accession>A0ABZ0D8X2</accession>
<evidence type="ECO:0000313" key="1">
    <source>
        <dbReference type="EMBL" id="WOB24846.1"/>
    </source>
</evidence>
<dbReference type="GeneID" id="95584946"/>